<dbReference type="RefSeq" id="WP_069031799.1">
    <property type="nucleotide sequence ID" value="NZ_MDKC01000001.1"/>
</dbReference>
<comment type="caution">
    <text evidence="2">The sequence shown here is derived from an EMBL/GenBank/DDBJ whole genome shotgun (WGS) entry which is preliminary data.</text>
</comment>
<keyword evidence="1" id="KW-1133">Transmembrane helix</keyword>
<name>A0ABX2ZV91_9BACI</name>
<accession>A0ABX2ZV91</accession>
<feature type="transmembrane region" description="Helical" evidence="1">
    <location>
        <begin position="105"/>
        <end position="123"/>
    </location>
</feature>
<keyword evidence="3" id="KW-1185">Reference proteome</keyword>
<protein>
    <submittedName>
        <fullName evidence="2">Uncharacterized protein</fullName>
    </submittedName>
</protein>
<feature type="transmembrane region" description="Helical" evidence="1">
    <location>
        <begin position="52"/>
        <end position="74"/>
    </location>
</feature>
<sequence>MKELLKKVSATIGFTLLVTSPIIFPMLFFIFGMSTDADGTGAGGELSGSFYFTMYLLVYFIAIILITSIITKLIINKSIGFKLISCTVLLFLPFILQKFSFTEMYGFLFIPIGVILLITFAVYNKLDTWKKPFIWFLIIFPYIIFALMLLGSLSLSI</sequence>
<reference evidence="2 3" key="1">
    <citation type="submission" date="2016-07" db="EMBL/GenBank/DDBJ databases">
        <authorList>
            <person name="Townsley L."/>
            <person name="Shank E.A."/>
        </authorList>
    </citation>
    <scope>NUCLEOTIDE SEQUENCE [LARGE SCALE GENOMIC DNA]</scope>
    <source>
        <strain evidence="2 3">CH01</strain>
    </source>
</reference>
<evidence type="ECO:0000313" key="2">
    <source>
        <dbReference type="EMBL" id="ODG93602.1"/>
    </source>
</evidence>
<gene>
    <name evidence="2" type="ORF">BED47_00060</name>
</gene>
<evidence type="ECO:0000313" key="3">
    <source>
        <dbReference type="Proteomes" id="UP000094580"/>
    </source>
</evidence>
<proteinExistence type="predicted"/>
<feature type="transmembrane region" description="Helical" evidence="1">
    <location>
        <begin position="12"/>
        <end position="32"/>
    </location>
</feature>
<feature type="transmembrane region" description="Helical" evidence="1">
    <location>
        <begin position="135"/>
        <end position="155"/>
    </location>
</feature>
<dbReference type="EMBL" id="MDKC01000001">
    <property type="protein sequence ID" value="ODG93602.1"/>
    <property type="molecule type" value="Genomic_DNA"/>
</dbReference>
<keyword evidence="1" id="KW-0472">Membrane</keyword>
<organism evidence="2 3">
    <name type="scientific">Gottfriedia luciferensis</name>
    <dbReference type="NCBI Taxonomy" id="178774"/>
    <lineage>
        <taxon>Bacteria</taxon>
        <taxon>Bacillati</taxon>
        <taxon>Bacillota</taxon>
        <taxon>Bacilli</taxon>
        <taxon>Bacillales</taxon>
        <taxon>Bacillaceae</taxon>
        <taxon>Gottfriedia</taxon>
    </lineage>
</organism>
<dbReference type="Proteomes" id="UP000094580">
    <property type="component" value="Unassembled WGS sequence"/>
</dbReference>
<feature type="transmembrane region" description="Helical" evidence="1">
    <location>
        <begin position="81"/>
        <end position="99"/>
    </location>
</feature>
<evidence type="ECO:0000256" key="1">
    <source>
        <dbReference type="SAM" id="Phobius"/>
    </source>
</evidence>
<keyword evidence="1" id="KW-0812">Transmembrane</keyword>